<evidence type="ECO:0000256" key="2">
    <source>
        <dbReference type="ARBA" id="ARBA00023242"/>
    </source>
</evidence>
<dbReference type="GO" id="GO:0031490">
    <property type="term" value="F:chromatin DNA binding"/>
    <property type="evidence" value="ECO:0007669"/>
    <property type="project" value="TreeGrafter"/>
</dbReference>
<comment type="subcellular location">
    <subcellularLocation>
        <location evidence="1">Nucleus</location>
    </subcellularLocation>
</comment>
<dbReference type="Gene3D" id="1.10.20.10">
    <property type="entry name" value="Histone, subunit A"/>
    <property type="match status" value="1"/>
</dbReference>
<evidence type="ECO:0000256" key="3">
    <source>
        <dbReference type="SAM" id="MobiDB-lite"/>
    </source>
</evidence>
<reference evidence="4" key="1">
    <citation type="submission" date="2020-11" db="EMBL/GenBank/DDBJ databases">
        <authorList>
            <person name="Tran Van P."/>
        </authorList>
    </citation>
    <scope>NUCLEOTIDE SEQUENCE</scope>
</reference>
<sequence length="112" mass="12241">MAHSTNIIVDGLPKNLVNNIIESALPKGVFVSEEAMNAIHKSATVFIIQSVANACLSANSDHLTPDMIIAATKAMGFDAFEHPLRQRLNELSQNKTTDDNHISSNDSKRVRK</sequence>
<evidence type="ECO:0000256" key="1">
    <source>
        <dbReference type="ARBA" id="ARBA00004123"/>
    </source>
</evidence>
<evidence type="ECO:0000313" key="4">
    <source>
        <dbReference type="EMBL" id="CAD7625006.1"/>
    </source>
</evidence>
<dbReference type="Proteomes" id="UP000759131">
    <property type="component" value="Unassembled WGS sequence"/>
</dbReference>
<proteinExistence type="predicted"/>
<dbReference type="GO" id="GO:0006974">
    <property type="term" value="P:DNA damage response"/>
    <property type="evidence" value="ECO:0007669"/>
    <property type="project" value="TreeGrafter"/>
</dbReference>
<accession>A0A7R9PXV3</accession>
<dbReference type="CDD" id="cd22928">
    <property type="entry name" value="HFD_POLE3_DPB4"/>
    <property type="match status" value="1"/>
</dbReference>
<organism evidence="4">
    <name type="scientific">Medioppia subpectinata</name>
    <dbReference type="NCBI Taxonomy" id="1979941"/>
    <lineage>
        <taxon>Eukaryota</taxon>
        <taxon>Metazoa</taxon>
        <taxon>Ecdysozoa</taxon>
        <taxon>Arthropoda</taxon>
        <taxon>Chelicerata</taxon>
        <taxon>Arachnida</taxon>
        <taxon>Acari</taxon>
        <taxon>Acariformes</taxon>
        <taxon>Sarcoptiformes</taxon>
        <taxon>Oribatida</taxon>
        <taxon>Brachypylina</taxon>
        <taxon>Oppioidea</taxon>
        <taxon>Oppiidae</taxon>
        <taxon>Medioppia</taxon>
    </lineage>
</organism>
<dbReference type="InterPro" id="IPR009072">
    <property type="entry name" value="Histone-fold"/>
</dbReference>
<dbReference type="EMBL" id="CAJPIZ010002741">
    <property type="protein sequence ID" value="CAG2105436.1"/>
    <property type="molecule type" value="Genomic_DNA"/>
</dbReference>
<protein>
    <recommendedName>
        <fullName evidence="6">Transcription factor CBF/NF-Y/archaeal histone domain-containing protein</fullName>
    </recommendedName>
</protein>
<feature type="region of interest" description="Disordered" evidence="3">
    <location>
        <begin position="89"/>
        <end position="112"/>
    </location>
</feature>
<evidence type="ECO:0000313" key="5">
    <source>
        <dbReference type="Proteomes" id="UP000759131"/>
    </source>
</evidence>
<dbReference type="InterPro" id="IPR051377">
    <property type="entry name" value="DNA_Pol-Epsilon_Subunit"/>
</dbReference>
<dbReference type="GO" id="GO:0008622">
    <property type="term" value="C:epsilon DNA polymerase complex"/>
    <property type="evidence" value="ECO:0007669"/>
    <property type="project" value="TreeGrafter"/>
</dbReference>
<gene>
    <name evidence="4" type="ORF">OSB1V03_LOCUS5443</name>
</gene>
<dbReference type="SUPFAM" id="SSF47113">
    <property type="entry name" value="Histone-fold"/>
    <property type="match status" value="1"/>
</dbReference>
<dbReference type="GO" id="GO:0008623">
    <property type="term" value="C:CHRAC"/>
    <property type="evidence" value="ECO:0007669"/>
    <property type="project" value="TreeGrafter"/>
</dbReference>
<dbReference type="PANTHER" id="PTHR46172:SF1">
    <property type="entry name" value="DNA POLYMERASE EPSILON SUBUNIT 3"/>
    <property type="match status" value="1"/>
</dbReference>
<keyword evidence="5" id="KW-1185">Reference proteome</keyword>
<dbReference type="GO" id="GO:0031507">
    <property type="term" value="P:heterochromatin formation"/>
    <property type="evidence" value="ECO:0007669"/>
    <property type="project" value="TreeGrafter"/>
</dbReference>
<dbReference type="PANTHER" id="PTHR46172">
    <property type="entry name" value="DNA POLYMERASE EPSILON SUBUNIT 3"/>
    <property type="match status" value="1"/>
</dbReference>
<name>A0A7R9PXV3_9ACAR</name>
<dbReference type="GO" id="GO:0046982">
    <property type="term" value="F:protein heterodimerization activity"/>
    <property type="evidence" value="ECO:0007669"/>
    <property type="project" value="InterPro"/>
</dbReference>
<dbReference type="GO" id="GO:0006272">
    <property type="term" value="P:leading strand elongation"/>
    <property type="evidence" value="ECO:0007669"/>
    <property type="project" value="TreeGrafter"/>
</dbReference>
<keyword evidence="2" id="KW-0539">Nucleus</keyword>
<evidence type="ECO:0008006" key="6">
    <source>
        <dbReference type="Google" id="ProtNLM"/>
    </source>
</evidence>
<dbReference type="AlphaFoldDB" id="A0A7R9PXV3"/>
<dbReference type="OrthoDB" id="1707486at2759"/>
<dbReference type="EMBL" id="OC857316">
    <property type="protein sequence ID" value="CAD7625006.1"/>
    <property type="molecule type" value="Genomic_DNA"/>
</dbReference>